<dbReference type="GO" id="GO:0005886">
    <property type="term" value="C:plasma membrane"/>
    <property type="evidence" value="ECO:0007669"/>
    <property type="project" value="UniProtKB-SubCell"/>
</dbReference>
<feature type="transmembrane region" description="Helical" evidence="6">
    <location>
        <begin position="139"/>
        <end position="161"/>
    </location>
</feature>
<dbReference type="InterPro" id="IPR036259">
    <property type="entry name" value="MFS_trans_sf"/>
</dbReference>
<dbReference type="PROSITE" id="PS00216">
    <property type="entry name" value="SUGAR_TRANSPORT_1"/>
    <property type="match status" value="1"/>
</dbReference>
<dbReference type="RefSeq" id="WP_139199560.1">
    <property type="nucleotide sequence ID" value="NZ_FNZG01000004.1"/>
</dbReference>
<feature type="transmembrane region" description="Helical" evidence="6">
    <location>
        <begin position="311"/>
        <end position="334"/>
    </location>
</feature>
<protein>
    <submittedName>
        <fullName evidence="8">MFS transporter, DHA1 family, bicyclomycin/chloramphenicol resistance protein</fullName>
    </submittedName>
</protein>
<evidence type="ECO:0000256" key="3">
    <source>
        <dbReference type="ARBA" id="ARBA00022692"/>
    </source>
</evidence>
<feature type="transmembrane region" description="Helical" evidence="6">
    <location>
        <begin position="377"/>
        <end position="395"/>
    </location>
</feature>
<dbReference type="STRING" id="517719.SAMN05421762_1901"/>
<feature type="transmembrane region" description="Helical" evidence="6">
    <location>
        <begin position="53"/>
        <end position="69"/>
    </location>
</feature>
<dbReference type="InterPro" id="IPR020846">
    <property type="entry name" value="MFS_dom"/>
</dbReference>
<dbReference type="AlphaFoldDB" id="A0A1I1LFA3"/>
<feature type="transmembrane region" description="Helical" evidence="6">
    <location>
        <begin position="81"/>
        <end position="100"/>
    </location>
</feature>
<feature type="transmembrane region" description="Helical" evidence="6">
    <location>
        <begin position="12"/>
        <end position="33"/>
    </location>
</feature>
<comment type="subcellular location">
    <subcellularLocation>
        <location evidence="1">Cell membrane</location>
        <topology evidence="1">Multi-pass membrane protein</topology>
    </subcellularLocation>
</comment>
<keyword evidence="3 6" id="KW-0812">Transmembrane</keyword>
<evidence type="ECO:0000256" key="1">
    <source>
        <dbReference type="ARBA" id="ARBA00004651"/>
    </source>
</evidence>
<dbReference type="PROSITE" id="PS50850">
    <property type="entry name" value="MFS"/>
    <property type="match status" value="1"/>
</dbReference>
<evidence type="ECO:0000313" key="9">
    <source>
        <dbReference type="Proteomes" id="UP000231644"/>
    </source>
</evidence>
<dbReference type="SUPFAM" id="SSF103473">
    <property type="entry name" value="MFS general substrate transporter"/>
    <property type="match status" value="1"/>
</dbReference>
<dbReference type="InterPro" id="IPR005829">
    <property type="entry name" value="Sugar_transporter_CS"/>
</dbReference>
<feature type="transmembrane region" description="Helical" evidence="6">
    <location>
        <begin position="346"/>
        <end position="371"/>
    </location>
</feature>
<dbReference type="PANTHER" id="PTHR43124">
    <property type="entry name" value="PURINE EFFLUX PUMP PBUE"/>
    <property type="match status" value="1"/>
</dbReference>
<dbReference type="Pfam" id="PF07690">
    <property type="entry name" value="MFS_1"/>
    <property type="match status" value="1"/>
</dbReference>
<sequence>MSAATSARISQSEFIAMMAMMVATVAFSIDSMLPAMPEIASELTPDAPNRSQLILSAFMVGMGVGTLFTGPLSDAFGRKSVINLGAALYILGAALAWSAPTLELMIAARVMQGIGAAGPRIVSLAIVRDLYSGREMARIVSFVMIIFTIVPALAPLLGTGIMSIGGWRSIFVAFMVFSVISILWLNSRLVEPLAPEARRPFRLAAFRTAFSEMMALPMVRNSIYVQTLIFGVLFTSISLIQPTFDLIFDKSDQFALYFFGIGIFCATSSMVNAAFVMKFGMRAIITLSVSITFGLTILVLILQLSGLSQQWYFWTYILWQLSIFFQMGLTIGNLNALGMEPLGHIAGLAASVIGAIATITAGIIATVIAQFFNETTLPQIGGTLILLALCLPPLMRMRKLDRPQNT</sequence>
<feature type="transmembrane region" description="Helical" evidence="6">
    <location>
        <begin position="254"/>
        <end position="276"/>
    </location>
</feature>
<feature type="domain" description="Major facilitator superfamily (MFS) profile" evidence="7">
    <location>
        <begin position="14"/>
        <end position="399"/>
    </location>
</feature>
<feature type="transmembrane region" description="Helical" evidence="6">
    <location>
        <begin position="223"/>
        <end position="242"/>
    </location>
</feature>
<keyword evidence="4 6" id="KW-1133">Transmembrane helix</keyword>
<dbReference type="GO" id="GO:0022857">
    <property type="term" value="F:transmembrane transporter activity"/>
    <property type="evidence" value="ECO:0007669"/>
    <property type="project" value="InterPro"/>
</dbReference>
<dbReference type="Gene3D" id="1.20.1720.10">
    <property type="entry name" value="Multidrug resistance protein D"/>
    <property type="match status" value="1"/>
</dbReference>
<dbReference type="OrthoDB" id="9800416at2"/>
<dbReference type="PANTHER" id="PTHR43124:SF3">
    <property type="entry name" value="CHLORAMPHENICOL EFFLUX PUMP RV0191"/>
    <property type="match status" value="1"/>
</dbReference>
<dbReference type="EMBL" id="FOLX01000001">
    <property type="protein sequence ID" value="SFC71192.1"/>
    <property type="molecule type" value="Genomic_DNA"/>
</dbReference>
<reference evidence="8 9" key="1">
    <citation type="submission" date="2016-10" db="EMBL/GenBank/DDBJ databases">
        <authorList>
            <person name="de Groot N.N."/>
        </authorList>
    </citation>
    <scope>NUCLEOTIDE SEQUENCE [LARGE SCALE GENOMIC DNA]</scope>
    <source>
        <strain evidence="8 9">DSM 29619</strain>
    </source>
</reference>
<evidence type="ECO:0000259" key="7">
    <source>
        <dbReference type="PROSITE" id="PS50850"/>
    </source>
</evidence>
<evidence type="ECO:0000256" key="4">
    <source>
        <dbReference type="ARBA" id="ARBA00022989"/>
    </source>
</evidence>
<evidence type="ECO:0000313" key="8">
    <source>
        <dbReference type="EMBL" id="SFC71192.1"/>
    </source>
</evidence>
<keyword evidence="2" id="KW-1003">Cell membrane</keyword>
<dbReference type="Proteomes" id="UP000231644">
    <property type="component" value="Unassembled WGS sequence"/>
</dbReference>
<evidence type="ECO:0000256" key="5">
    <source>
        <dbReference type="ARBA" id="ARBA00023136"/>
    </source>
</evidence>
<feature type="transmembrane region" description="Helical" evidence="6">
    <location>
        <begin position="106"/>
        <end position="127"/>
    </location>
</feature>
<evidence type="ECO:0000256" key="2">
    <source>
        <dbReference type="ARBA" id="ARBA00022475"/>
    </source>
</evidence>
<keyword evidence="5 6" id="KW-0472">Membrane</keyword>
<accession>A0A1I1LFA3</accession>
<feature type="transmembrane region" description="Helical" evidence="6">
    <location>
        <begin position="283"/>
        <end position="305"/>
    </location>
</feature>
<name>A0A1I1LFA3_9RHOB</name>
<organism evidence="8 9">
    <name type="scientific">Pseudooceanicola nitratireducens</name>
    <dbReference type="NCBI Taxonomy" id="517719"/>
    <lineage>
        <taxon>Bacteria</taxon>
        <taxon>Pseudomonadati</taxon>
        <taxon>Pseudomonadota</taxon>
        <taxon>Alphaproteobacteria</taxon>
        <taxon>Rhodobacterales</taxon>
        <taxon>Paracoccaceae</taxon>
        <taxon>Pseudooceanicola</taxon>
    </lineage>
</organism>
<proteinExistence type="predicted"/>
<gene>
    <name evidence="8" type="ORF">SAMN05421762_1901</name>
</gene>
<dbReference type="InterPro" id="IPR011701">
    <property type="entry name" value="MFS"/>
</dbReference>
<evidence type="ECO:0000256" key="6">
    <source>
        <dbReference type="SAM" id="Phobius"/>
    </source>
</evidence>
<keyword evidence="9" id="KW-1185">Reference proteome</keyword>
<dbReference type="InterPro" id="IPR050189">
    <property type="entry name" value="MFS_Efflux_Transporters"/>
</dbReference>
<feature type="transmembrane region" description="Helical" evidence="6">
    <location>
        <begin position="167"/>
        <end position="185"/>
    </location>
</feature>